<evidence type="ECO:0000313" key="3">
    <source>
        <dbReference type="EMBL" id="GAA4082528.1"/>
    </source>
</evidence>
<name>A0ABP7W6R3_9ACTN</name>
<organism evidence="3 4">
    <name type="scientific">Actinomadura miaoliensis</name>
    <dbReference type="NCBI Taxonomy" id="430685"/>
    <lineage>
        <taxon>Bacteria</taxon>
        <taxon>Bacillati</taxon>
        <taxon>Actinomycetota</taxon>
        <taxon>Actinomycetes</taxon>
        <taxon>Streptosporangiales</taxon>
        <taxon>Thermomonosporaceae</taxon>
        <taxon>Actinomadura</taxon>
    </lineage>
</organism>
<evidence type="ECO:0000259" key="2">
    <source>
        <dbReference type="Pfam" id="PF18431"/>
    </source>
</evidence>
<comment type="caution">
    <text evidence="3">The sequence shown here is derived from an EMBL/GenBank/DDBJ whole genome shotgun (WGS) entry which is preliminary data.</text>
</comment>
<accession>A0ABP7W6R3</accession>
<dbReference type="EMBL" id="BAAAZG010000034">
    <property type="protein sequence ID" value="GAA4082528.1"/>
    <property type="molecule type" value="Genomic_DNA"/>
</dbReference>
<gene>
    <name evidence="3" type="ORF">GCM10022214_47090</name>
</gene>
<feature type="compositionally biased region" description="Basic and acidic residues" evidence="1">
    <location>
        <begin position="22"/>
        <end position="46"/>
    </location>
</feature>
<protein>
    <recommendedName>
        <fullName evidence="2">Bacterial CdiA-CT RNAse A domain-containing protein</fullName>
    </recommendedName>
</protein>
<proteinExistence type="predicted"/>
<evidence type="ECO:0000313" key="4">
    <source>
        <dbReference type="Proteomes" id="UP001500683"/>
    </source>
</evidence>
<feature type="domain" description="Bacterial CdiA-CT RNAse A" evidence="2">
    <location>
        <begin position="30"/>
        <end position="150"/>
    </location>
</feature>
<dbReference type="Pfam" id="PF18431">
    <property type="entry name" value="RNAse_A_bac"/>
    <property type="match status" value="1"/>
</dbReference>
<dbReference type="Proteomes" id="UP001500683">
    <property type="component" value="Unassembled WGS sequence"/>
</dbReference>
<keyword evidence="4" id="KW-1185">Reference proteome</keyword>
<feature type="region of interest" description="Disordered" evidence="1">
    <location>
        <begin position="1"/>
        <end position="63"/>
    </location>
</feature>
<sequence>MRSTRSISPPGARSVDPPTRTGRPDPLRLGHTLRDHVDATDDELLRHARAPNNPSGRASRWADRSTAEQVIDYALAEARNQRRIQNWLRQGRGGNPRLSLSGQFGPRGSSPLGEVMYADGRKVASGNRYTIVLERAPGHSPGYYVYTAYPEP</sequence>
<evidence type="ECO:0000256" key="1">
    <source>
        <dbReference type="SAM" id="MobiDB-lite"/>
    </source>
</evidence>
<reference evidence="4" key="1">
    <citation type="journal article" date="2019" name="Int. J. Syst. Evol. Microbiol.">
        <title>The Global Catalogue of Microorganisms (GCM) 10K type strain sequencing project: providing services to taxonomists for standard genome sequencing and annotation.</title>
        <authorList>
            <consortium name="The Broad Institute Genomics Platform"/>
            <consortium name="The Broad Institute Genome Sequencing Center for Infectious Disease"/>
            <person name="Wu L."/>
            <person name="Ma J."/>
        </authorList>
    </citation>
    <scope>NUCLEOTIDE SEQUENCE [LARGE SCALE GENOMIC DNA]</scope>
    <source>
        <strain evidence="4">JCM 16702</strain>
    </source>
</reference>
<dbReference type="InterPro" id="IPR041436">
    <property type="entry name" value="RNAse_A_bac"/>
</dbReference>